<keyword evidence="3" id="KW-1185">Reference proteome</keyword>
<gene>
    <name evidence="2" type="ORF">AGR3A_Cc250114</name>
</gene>
<dbReference type="InterPro" id="IPR010982">
    <property type="entry name" value="Lambda_DNA-bd_dom_sf"/>
</dbReference>
<evidence type="ECO:0000259" key="1">
    <source>
        <dbReference type="PROSITE" id="PS50943"/>
    </source>
</evidence>
<evidence type="ECO:0000313" key="2">
    <source>
        <dbReference type="EMBL" id="CUX19885.1"/>
    </source>
</evidence>
<organism evidence="2 3">
    <name type="scientific">Agrobacterium tomkonis CFBP 6623</name>
    <dbReference type="NCBI Taxonomy" id="1183432"/>
    <lineage>
        <taxon>Bacteria</taxon>
        <taxon>Pseudomonadati</taxon>
        <taxon>Pseudomonadota</taxon>
        <taxon>Alphaproteobacteria</taxon>
        <taxon>Hyphomicrobiales</taxon>
        <taxon>Rhizobiaceae</taxon>
        <taxon>Rhizobium/Agrobacterium group</taxon>
        <taxon>Agrobacterium</taxon>
        <taxon>Agrobacterium tumefaciens complex</taxon>
    </lineage>
</organism>
<dbReference type="PROSITE" id="PS50943">
    <property type="entry name" value="HTH_CROC1"/>
    <property type="match status" value="1"/>
</dbReference>
<evidence type="ECO:0000313" key="3">
    <source>
        <dbReference type="Proteomes" id="UP000191988"/>
    </source>
</evidence>
<dbReference type="Pfam" id="PF01381">
    <property type="entry name" value="HTH_3"/>
    <property type="match status" value="1"/>
</dbReference>
<dbReference type="SMART" id="SM00530">
    <property type="entry name" value="HTH_XRE"/>
    <property type="match status" value="1"/>
</dbReference>
<sequence>MLDTAQHAKKPNAVDVHVGALIRARRKVMGMSQTTLADSVGITFQQVQKYEKGVNRVGASRLQQIADTLGVSPAYFFEDAPTHGVSNNVEKDEAIAFMQSPDGVRLARLWMKIGDGKARRQLLGVIELVAARGCAEEI</sequence>
<proteinExistence type="predicted"/>
<dbReference type="STRING" id="1183432.AGR3A_Cc250114"/>
<accession>A0A1S7PDS5</accession>
<dbReference type="AlphaFoldDB" id="A0A1S7PDS5"/>
<dbReference type="GO" id="GO:0003677">
    <property type="term" value="F:DNA binding"/>
    <property type="evidence" value="ECO:0007669"/>
    <property type="project" value="InterPro"/>
</dbReference>
<dbReference type="Gene3D" id="1.10.260.40">
    <property type="entry name" value="lambda repressor-like DNA-binding domains"/>
    <property type="match status" value="1"/>
</dbReference>
<reference evidence="3" key="1">
    <citation type="submission" date="2016-01" db="EMBL/GenBank/DDBJ databases">
        <authorList>
            <person name="Regsiter A."/>
            <person name="william w."/>
        </authorList>
    </citation>
    <scope>NUCLEOTIDE SEQUENCE [LARGE SCALE GENOMIC DNA]</scope>
    <source>
        <strain evidence="3">CFBP 6623</strain>
    </source>
</reference>
<feature type="domain" description="HTH cro/C1-type" evidence="1">
    <location>
        <begin position="22"/>
        <end position="76"/>
    </location>
</feature>
<dbReference type="EMBL" id="FBWK01000018">
    <property type="protein sequence ID" value="CUX19885.1"/>
    <property type="molecule type" value="Genomic_DNA"/>
</dbReference>
<dbReference type="RefSeq" id="WP_080842105.1">
    <property type="nucleotide sequence ID" value="NZ_LT009723.1"/>
</dbReference>
<dbReference type="Proteomes" id="UP000191988">
    <property type="component" value="Unassembled WGS sequence"/>
</dbReference>
<dbReference type="SUPFAM" id="SSF47413">
    <property type="entry name" value="lambda repressor-like DNA-binding domains"/>
    <property type="match status" value="1"/>
</dbReference>
<name>A0A1S7PDS5_9HYPH</name>
<dbReference type="InterPro" id="IPR001387">
    <property type="entry name" value="Cro/C1-type_HTH"/>
</dbReference>
<protein>
    <submittedName>
        <fullName evidence="2">Uncharacterized HTH-type transcriptional regulator R00410</fullName>
    </submittedName>
</protein>
<dbReference type="CDD" id="cd00093">
    <property type="entry name" value="HTH_XRE"/>
    <property type="match status" value="1"/>
</dbReference>